<gene>
    <name evidence="1" type="ORF">BpHYR1_021259</name>
</gene>
<comment type="caution">
    <text evidence="1">The sequence shown here is derived from an EMBL/GenBank/DDBJ whole genome shotgun (WGS) entry which is preliminary data.</text>
</comment>
<reference evidence="1 2" key="1">
    <citation type="journal article" date="2018" name="Sci. Rep.">
        <title>Genomic signatures of local adaptation to the degree of environmental predictability in rotifers.</title>
        <authorList>
            <person name="Franch-Gras L."/>
            <person name="Hahn C."/>
            <person name="Garcia-Roger E.M."/>
            <person name="Carmona M.J."/>
            <person name="Serra M."/>
            <person name="Gomez A."/>
        </authorList>
    </citation>
    <scope>NUCLEOTIDE SEQUENCE [LARGE SCALE GENOMIC DNA]</scope>
    <source>
        <strain evidence="1">HYR1</strain>
    </source>
</reference>
<keyword evidence="2" id="KW-1185">Reference proteome</keyword>
<name>A0A3M7SC97_BRAPC</name>
<sequence>MSFFQSALFHYGDQAHPFGQHSHPMECICRTIHLPVLTPIFAPQLDLACCTANKYHSFPRIRFQCTVFSLSLELNSYEFLSEFFLSHNFDN</sequence>
<evidence type="ECO:0000313" key="2">
    <source>
        <dbReference type="Proteomes" id="UP000276133"/>
    </source>
</evidence>
<organism evidence="1 2">
    <name type="scientific">Brachionus plicatilis</name>
    <name type="common">Marine rotifer</name>
    <name type="synonym">Brachionus muelleri</name>
    <dbReference type="NCBI Taxonomy" id="10195"/>
    <lineage>
        <taxon>Eukaryota</taxon>
        <taxon>Metazoa</taxon>
        <taxon>Spiralia</taxon>
        <taxon>Gnathifera</taxon>
        <taxon>Rotifera</taxon>
        <taxon>Eurotatoria</taxon>
        <taxon>Monogononta</taxon>
        <taxon>Pseudotrocha</taxon>
        <taxon>Ploima</taxon>
        <taxon>Brachionidae</taxon>
        <taxon>Brachionus</taxon>
    </lineage>
</organism>
<accession>A0A3M7SC97</accession>
<dbReference type="Proteomes" id="UP000276133">
    <property type="component" value="Unassembled WGS sequence"/>
</dbReference>
<dbReference type="AlphaFoldDB" id="A0A3M7SC97"/>
<protein>
    <submittedName>
        <fullName evidence="1">Uncharacterized protein</fullName>
    </submittedName>
</protein>
<dbReference type="EMBL" id="REGN01001661">
    <property type="protein sequence ID" value="RNA33277.1"/>
    <property type="molecule type" value="Genomic_DNA"/>
</dbReference>
<proteinExistence type="predicted"/>
<evidence type="ECO:0000313" key="1">
    <source>
        <dbReference type="EMBL" id="RNA33277.1"/>
    </source>
</evidence>